<evidence type="ECO:0000259" key="1">
    <source>
        <dbReference type="PROSITE" id="PS51208"/>
    </source>
</evidence>
<dbReference type="Pfam" id="PF03797">
    <property type="entry name" value="Autotransporter"/>
    <property type="match status" value="1"/>
</dbReference>
<dbReference type="PROSITE" id="PS51208">
    <property type="entry name" value="AUTOTRANSPORTER"/>
    <property type="match status" value="1"/>
</dbReference>
<dbReference type="PANTHER" id="PTHR35037:SF3">
    <property type="entry name" value="C-TERMINAL REGION OF AIDA-LIKE PROTEIN"/>
    <property type="match status" value="1"/>
</dbReference>
<name>A0AAC8YKM9_AMIAI</name>
<dbReference type="KEGG" id="aak:AA2016_0883"/>
<dbReference type="InterPro" id="IPR036709">
    <property type="entry name" value="Autotransporte_beta_dom_sf"/>
</dbReference>
<dbReference type="Gene3D" id="2.40.128.130">
    <property type="entry name" value="Autotransporter beta-domain"/>
    <property type="match status" value="1"/>
</dbReference>
<proteinExistence type="predicted"/>
<protein>
    <submittedName>
        <fullName evidence="2">Adhesin</fullName>
    </submittedName>
</protein>
<dbReference type="InterPro" id="IPR011050">
    <property type="entry name" value="Pectin_lyase_fold/virulence"/>
</dbReference>
<sequence length="953" mass="94500">MKQSCANGGAPGTQSTSKYKLLSGVCIAALAMGGTLPAARAANFVASNQTELYQVIADAQASPDAASTIMLTSSFQITSPPPAIAGKAITIATGANTLSYSSAAVFNVASGASLTLSGQIQGTGSLNTGLLSKVGGGELIINEAAGSGITTISINDGHTLISGGSDVTFGSSAGGTVSQLDIAGGDGQVASLTLSGQGTRLVATGTDPNDLSGGAGSQSTLTIENGAVYTTTGGIRVHTPGSQGTATINVMGEGSTLEAGGFTSTNGTSYIYVRDGGVVDITGNTSFGGVGNLSFNTALVTAEVSGEGSRWDSGSTIAMYQGSLSILGGGVMTGTAVNISTSPGGVLPNFSVLVSGDGSVLNGTAVTLGTRGKGALTLADDGRVVVNNGNSALVVGSVHASSHAALNIGGAVGQAATGAGTLQASAITLAASAEINFNHTETGYVFDLPINGSGAINQLAGRTIFNANQTGFNGLTSVHGGMLVVNGVLGGIMDVRGGVLAGVGSVGNTANYAGGTIAPGNSIGTLTVAGNYTSNGGTLLIEAVLGNDASPTDLLAITGNSILGTGATRIFVTNLGGAGAETTGDGIKIVDVAGTSAADAFVLAGPAIGGAYLYGLFQNGIADPTDGDWYLRMTDTLAPTVPVYENYPIVLLGLAELPTLQQRVGDRYWPGASEATDSAGGEAGPRNFWTRIEGAHGHVEGVSTTGTSYDSNRYLVQAGIDGLFAETGSGRLIGGINAQYGRVNADIGSSLGNGTNATVAYGGGATLTWYGSNGIYVDGQASVSRLSSDVAADTVGKLVDGNQGLGYAFSIEAGRKLSVGGTWSVTPQAQLAYTSVDFDDFADPFGAKVSLVAGDSLKGRIGLALDYDAGGGASRSHVYGIANLTYEFLDGTAVDVAGTKVAFEPDSFGAELGIGGTYRWAGGKYALYGEALASTSFEGSHGFKGTVGFNTAF</sequence>
<dbReference type="Proteomes" id="UP000075755">
    <property type="component" value="Chromosome"/>
</dbReference>
<dbReference type="Gene3D" id="2.160.20.20">
    <property type="match status" value="1"/>
</dbReference>
<evidence type="ECO:0000313" key="2">
    <source>
        <dbReference type="EMBL" id="AMS39821.1"/>
    </source>
</evidence>
<feature type="domain" description="Autotransporter" evidence="1">
    <location>
        <begin position="681"/>
        <end position="953"/>
    </location>
</feature>
<dbReference type="PANTHER" id="PTHR35037">
    <property type="entry name" value="C-TERMINAL REGION OF AIDA-LIKE PROTEIN"/>
    <property type="match status" value="1"/>
</dbReference>
<gene>
    <name evidence="2" type="ORF">AA2016_0883</name>
</gene>
<dbReference type="AlphaFoldDB" id="A0AAC8YKM9"/>
<accession>A0AAC8YKM9</accession>
<organism evidence="2 3">
    <name type="scientific">Aminobacter aminovorans</name>
    <name type="common">Chelatobacter heintzii</name>
    <dbReference type="NCBI Taxonomy" id="83263"/>
    <lineage>
        <taxon>Bacteria</taxon>
        <taxon>Pseudomonadati</taxon>
        <taxon>Pseudomonadota</taxon>
        <taxon>Alphaproteobacteria</taxon>
        <taxon>Hyphomicrobiales</taxon>
        <taxon>Phyllobacteriaceae</taxon>
        <taxon>Aminobacter</taxon>
    </lineage>
</organism>
<dbReference type="SUPFAM" id="SSF103515">
    <property type="entry name" value="Autotransporter"/>
    <property type="match status" value="1"/>
</dbReference>
<dbReference type="Pfam" id="PF18883">
    <property type="entry name" value="AC_1"/>
    <property type="match status" value="1"/>
</dbReference>
<dbReference type="InterPro" id="IPR006315">
    <property type="entry name" value="OM_autotransptr_brl_dom"/>
</dbReference>
<dbReference type="InterPro" id="IPR012332">
    <property type="entry name" value="Autotransporter_pectin_lyase_C"/>
</dbReference>
<dbReference type="NCBIfam" id="TIGR01414">
    <property type="entry name" value="autotrans_barl"/>
    <property type="match status" value="1"/>
</dbReference>
<dbReference type="InterPro" id="IPR005546">
    <property type="entry name" value="Autotransporte_beta"/>
</dbReference>
<dbReference type="SUPFAM" id="SSF51126">
    <property type="entry name" value="Pectin lyase-like"/>
    <property type="match status" value="1"/>
</dbReference>
<dbReference type="SMART" id="SM00869">
    <property type="entry name" value="Autotransporter"/>
    <property type="match status" value="1"/>
</dbReference>
<dbReference type="EMBL" id="CP015005">
    <property type="protein sequence ID" value="AMS39821.1"/>
    <property type="molecule type" value="Genomic_DNA"/>
</dbReference>
<dbReference type="GO" id="GO:0019867">
    <property type="term" value="C:outer membrane"/>
    <property type="evidence" value="ECO:0007669"/>
    <property type="project" value="InterPro"/>
</dbReference>
<evidence type="ECO:0000313" key="3">
    <source>
        <dbReference type="Proteomes" id="UP000075755"/>
    </source>
</evidence>
<reference evidence="2 3" key="1">
    <citation type="submission" date="2016-03" db="EMBL/GenBank/DDBJ databases">
        <title>Complete genome of Aminobacter aminovorans KCTC 2477.</title>
        <authorList>
            <person name="Kim K.M."/>
        </authorList>
    </citation>
    <scope>NUCLEOTIDE SEQUENCE [LARGE SCALE GENOMIC DNA]</scope>
    <source>
        <strain evidence="2 3">KCTC 2477</strain>
    </source>
</reference>
<dbReference type="CDD" id="cd01344">
    <property type="entry name" value="PL2_Passenger_AT"/>
    <property type="match status" value="1"/>
</dbReference>
<dbReference type="InterPro" id="IPR043990">
    <property type="entry name" value="AC_1"/>
</dbReference>
<dbReference type="InterPro" id="IPR051551">
    <property type="entry name" value="Autotransporter_adhesion"/>
</dbReference>